<dbReference type="Pfam" id="PF00293">
    <property type="entry name" value="NUDIX"/>
    <property type="match status" value="1"/>
</dbReference>
<gene>
    <name evidence="3" type="ORF">GCM10025862_18190</name>
</gene>
<comment type="caution">
    <text evidence="3">The sequence shown here is derived from an EMBL/GenBank/DDBJ whole genome shotgun (WGS) entry which is preliminary data.</text>
</comment>
<dbReference type="EMBL" id="BSUJ01000001">
    <property type="protein sequence ID" value="GMA19798.1"/>
    <property type="molecule type" value="Genomic_DNA"/>
</dbReference>
<sequence length="346" mass="37543">MAAPVDSSGESSVESVVASAVTVRPATDRDRRWIRMTLTLAWGSSQIAVHDDLFDATTLPAFVAERDGAPVGLLTWRDAGTPEAPELEADTLDSLAPGAGTALLYAFFELAVERGARAYLVTTANNVRAIGFYTRRGMRLARIDLDAVDRSRVAHGKDIPAADAHGVPIRDELTFEWVPGPAEEVVDLCAPDGTVIGVAPRSQVRRRNLLHAATGIVVRDPAGRVYIHRRTATKDVYPGRYDLCAGGVLQAGEEPLASAQRELAEELGITGAPLEPLATGFFEDQATRYVAHLFTTTWDGPIRHQPSEVDWGAWVDLAELRRRVADQPDEWMPDALALLGDHLGLR</sequence>
<evidence type="ECO:0008006" key="5">
    <source>
        <dbReference type="Google" id="ProtNLM"/>
    </source>
</evidence>
<proteinExistence type="predicted"/>
<evidence type="ECO:0000259" key="2">
    <source>
        <dbReference type="PROSITE" id="PS51462"/>
    </source>
</evidence>
<dbReference type="CDD" id="cd04697">
    <property type="entry name" value="NUDIX_Hydrolase"/>
    <property type="match status" value="1"/>
</dbReference>
<reference evidence="4" key="1">
    <citation type="journal article" date="2019" name="Int. J. Syst. Evol. Microbiol.">
        <title>The Global Catalogue of Microorganisms (GCM) 10K type strain sequencing project: providing services to taxonomists for standard genome sequencing and annotation.</title>
        <authorList>
            <consortium name="The Broad Institute Genomics Platform"/>
            <consortium name="The Broad Institute Genome Sequencing Center for Infectious Disease"/>
            <person name="Wu L."/>
            <person name="Ma J."/>
        </authorList>
    </citation>
    <scope>NUCLEOTIDE SEQUENCE [LARGE SCALE GENOMIC DNA]</scope>
    <source>
        <strain evidence="4">NBRC 105830</strain>
    </source>
</reference>
<keyword evidence="4" id="KW-1185">Reference proteome</keyword>
<accession>A0ABQ6HMV5</accession>
<dbReference type="PROSITE" id="PS51462">
    <property type="entry name" value="NUDIX"/>
    <property type="match status" value="1"/>
</dbReference>
<dbReference type="InterPro" id="IPR015797">
    <property type="entry name" value="NUDIX_hydrolase-like_dom_sf"/>
</dbReference>
<dbReference type="InterPro" id="IPR016181">
    <property type="entry name" value="Acyl_CoA_acyltransferase"/>
</dbReference>
<evidence type="ECO:0000313" key="4">
    <source>
        <dbReference type="Proteomes" id="UP001157109"/>
    </source>
</evidence>
<dbReference type="Proteomes" id="UP001157109">
    <property type="component" value="Unassembled WGS sequence"/>
</dbReference>
<dbReference type="Gene3D" id="3.90.79.10">
    <property type="entry name" value="Nucleoside Triphosphate Pyrophosphohydrolase"/>
    <property type="match status" value="1"/>
</dbReference>
<feature type="domain" description="Nudix hydrolase" evidence="2">
    <location>
        <begin position="209"/>
        <end position="337"/>
    </location>
</feature>
<dbReference type="RefSeq" id="WP_284284490.1">
    <property type="nucleotide sequence ID" value="NZ_BSUJ01000001.1"/>
</dbReference>
<dbReference type="SUPFAM" id="SSF55811">
    <property type="entry name" value="Nudix"/>
    <property type="match status" value="1"/>
</dbReference>
<dbReference type="InterPro" id="IPR000086">
    <property type="entry name" value="NUDIX_hydrolase_dom"/>
</dbReference>
<protein>
    <recommendedName>
        <fullName evidence="5">NUDIX hydrolase</fullName>
    </recommendedName>
</protein>
<dbReference type="SUPFAM" id="SSF55729">
    <property type="entry name" value="Acyl-CoA N-acyltransferases (Nat)"/>
    <property type="match status" value="1"/>
</dbReference>
<dbReference type="PANTHER" id="PTHR10885">
    <property type="entry name" value="ISOPENTENYL-DIPHOSPHATE DELTA-ISOMERASE"/>
    <property type="match status" value="1"/>
</dbReference>
<dbReference type="Gene3D" id="3.40.630.30">
    <property type="match status" value="1"/>
</dbReference>
<dbReference type="InterPro" id="IPR000182">
    <property type="entry name" value="GNAT_dom"/>
</dbReference>
<evidence type="ECO:0000313" key="3">
    <source>
        <dbReference type="EMBL" id="GMA19798.1"/>
    </source>
</evidence>
<feature type="domain" description="N-acetyltransferase" evidence="1">
    <location>
        <begin position="21"/>
        <end position="160"/>
    </location>
</feature>
<name>A0ABQ6HMV5_9MICO</name>
<organism evidence="3 4">
    <name type="scientific">Arsenicicoccus piscis</name>
    <dbReference type="NCBI Taxonomy" id="673954"/>
    <lineage>
        <taxon>Bacteria</taxon>
        <taxon>Bacillati</taxon>
        <taxon>Actinomycetota</taxon>
        <taxon>Actinomycetes</taxon>
        <taxon>Micrococcales</taxon>
        <taxon>Intrasporangiaceae</taxon>
        <taxon>Arsenicicoccus</taxon>
    </lineage>
</organism>
<evidence type="ECO:0000259" key="1">
    <source>
        <dbReference type="PROSITE" id="PS51186"/>
    </source>
</evidence>
<dbReference type="PANTHER" id="PTHR10885:SF0">
    <property type="entry name" value="ISOPENTENYL-DIPHOSPHATE DELTA-ISOMERASE"/>
    <property type="match status" value="1"/>
</dbReference>
<dbReference type="PROSITE" id="PS51186">
    <property type="entry name" value="GNAT"/>
    <property type="match status" value="1"/>
</dbReference>
<dbReference type="Pfam" id="PF00583">
    <property type="entry name" value="Acetyltransf_1"/>
    <property type="match status" value="1"/>
</dbReference>